<dbReference type="InterPro" id="IPR024442">
    <property type="entry name" value="Transposase_Zn_ribbon"/>
</dbReference>
<dbReference type="SMART" id="SM01126">
    <property type="entry name" value="DDE_Tnp_IS1595"/>
    <property type="match status" value="1"/>
</dbReference>
<evidence type="ECO:0000313" key="3">
    <source>
        <dbReference type="EMBL" id="TVM33717.1"/>
    </source>
</evidence>
<feature type="domain" description="ISXO2-like transposase" evidence="1">
    <location>
        <begin position="124"/>
        <end position="266"/>
    </location>
</feature>
<keyword evidence="5" id="KW-1185">Reference proteome</keyword>
<dbReference type="OrthoDB" id="5469813at2"/>
<name>A0A6P1ZK36_9BACT</name>
<organism evidence="3 4">
    <name type="scientific">Oceanidesulfovibrio marinus</name>
    <dbReference type="NCBI Taxonomy" id="370038"/>
    <lineage>
        <taxon>Bacteria</taxon>
        <taxon>Pseudomonadati</taxon>
        <taxon>Thermodesulfobacteriota</taxon>
        <taxon>Desulfovibrionia</taxon>
        <taxon>Desulfovibrionales</taxon>
        <taxon>Desulfovibrionaceae</taxon>
        <taxon>Oceanidesulfovibrio</taxon>
    </lineage>
</organism>
<dbReference type="Proteomes" id="UP000503251">
    <property type="component" value="Chromosome"/>
</dbReference>
<dbReference type="EMBL" id="QMIF01000006">
    <property type="protein sequence ID" value="TVM33717.1"/>
    <property type="molecule type" value="Genomic_DNA"/>
</dbReference>
<evidence type="ECO:0000313" key="2">
    <source>
        <dbReference type="EMBL" id="QJT09492.1"/>
    </source>
</evidence>
<protein>
    <submittedName>
        <fullName evidence="3">DDE transposase</fullName>
    </submittedName>
    <submittedName>
        <fullName evidence="2">IS1595 family transposase</fullName>
    </submittedName>
</protein>
<dbReference type="Proteomes" id="UP000434052">
    <property type="component" value="Unassembled WGS sequence"/>
</dbReference>
<evidence type="ECO:0000313" key="5">
    <source>
        <dbReference type="Proteomes" id="UP000503251"/>
    </source>
</evidence>
<dbReference type="Pfam" id="PF12760">
    <property type="entry name" value="Zn_ribbon_IS1595"/>
    <property type="match status" value="1"/>
</dbReference>
<dbReference type="RefSeq" id="WP_144305383.1">
    <property type="nucleotide sequence ID" value="NZ_CP039543.1"/>
</dbReference>
<accession>A0A6P1ZK36</accession>
<dbReference type="EMBL" id="CP039543">
    <property type="protein sequence ID" value="QJT09492.1"/>
    <property type="molecule type" value="Genomic_DNA"/>
</dbReference>
<gene>
    <name evidence="3" type="ORF">DQK91_10870</name>
    <name evidence="2" type="ORF">E8L03_11320</name>
</gene>
<dbReference type="InterPro" id="IPR024445">
    <property type="entry name" value="Tnp_ISXO2-like"/>
</dbReference>
<reference evidence="2 5" key="2">
    <citation type="submission" date="2019-04" db="EMBL/GenBank/DDBJ databases">
        <title>Isolation and culture of sulfate reducing bacteria from the cold seep of the South China Sea.</title>
        <authorList>
            <person name="Sun C."/>
            <person name="Liu R."/>
        </authorList>
    </citation>
    <scope>NUCLEOTIDE SEQUENCE [LARGE SCALE GENOMIC DNA]</scope>
    <source>
        <strain evidence="2 5">CS1</strain>
    </source>
</reference>
<proteinExistence type="predicted"/>
<evidence type="ECO:0000313" key="4">
    <source>
        <dbReference type="Proteomes" id="UP000434052"/>
    </source>
</evidence>
<sequence>MDLVTYERLIHTDNSARKYLLGFCWKNHQRFCPRCRHRKLYPLSSGRRRCARCKYTFHDFTRRFLNIGNLSPQEWLRVIKLFELEVPQAVIASQTGLAPNTVAKALNTIRLAIAAQALDATQLYEVGLGTALLKSHAQTPPEHKGPGWPPVFGLVEQGGMAFLDILPDLNVESIIHFKRNFRLRTASLGSVVYTDRFSPYLSLLVSGPQEIWRDWQGNPVTHRDKGLTVDATQQFWRFAKERLRRYRGIAPERFPLYLKELEFRYNRRGTDIFEEVAKLLCTFVPDLG</sequence>
<dbReference type="AlphaFoldDB" id="A0A6P1ZK36"/>
<evidence type="ECO:0000259" key="1">
    <source>
        <dbReference type="SMART" id="SM01126"/>
    </source>
</evidence>
<reference evidence="3 4" key="1">
    <citation type="submission" date="2018-06" db="EMBL/GenBank/DDBJ databases">
        <title>Complete genome of Desulfovibrio marinus P48SEP.</title>
        <authorList>
            <person name="Crispim J.S."/>
            <person name="Vidigal P.M.P."/>
            <person name="Silva L.C.F."/>
            <person name="Araujo L.C."/>
            <person name="Laguardia C.N."/>
            <person name="Dias R.S."/>
            <person name="Sousa M.P."/>
            <person name="Paula S.O."/>
            <person name="Silva C."/>
        </authorList>
    </citation>
    <scope>NUCLEOTIDE SEQUENCE [LARGE SCALE GENOMIC DNA]</scope>
    <source>
        <strain evidence="3 4">P48SEP</strain>
    </source>
</reference>
<dbReference type="Pfam" id="PF12762">
    <property type="entry name" value="DDE_Tnp_IS1595"/>
    <property type="match status" value="1"/>
</dbReference>